<dbReference type="RefSeq" id="WP_004717380.1">
    <property type="nucleotide sequence ID" value="NZ_BBRY01000005.1"/>
</dbReference>
<dbReference type="Proteomes" id="UP000887320">
    <property type="component" value="Unassembled WGS sequence"/>
</dbReference>
<protein>
    <submittedName>
        <fullName evidence="1">Uncharacterized protein</fullName>
    </submittedName>
</protein>
<name>A0A6A1RWN5_ACIGI</name>
<reference evidence="1" key="1">
    <citation type="submission" date="2021-07" db="EMBL/GenBank/DDBJ databases">
        <authorList>
            <person name="Fernandez M."/>
            <person name="Pereira P."/>
            <person name="Torres Tejerizo G.A."/>
            <person name="Gonzalez P."/>
            <person name="Agostini E."/>
        </authorList>
    </citation>
    <scope>NUCLEOTIDE SEQUENCE</scope>
    <source>
        <strain evidence="1">SFC 500-1A</strain>
    </source>
</reference>
<evidence type="ECO:0000313" key="1">
    <source>
        <dbReference type="EMBL" id="MCF0264560.1"/>
    </source>
</evidence>
<sequence>MNKYWQGFAQSIILFNVLWFSTVVDAEQIVVMSNTQKDLPIKIESTNLNNQDYIWQLEIVPNRTSLQSLVKLMNPHPTQKALNLRALELAKKLTLDQLPQVSNDFKNKTLNFDEQNIAKIKYYYGKYILFIKFPARVQYAIKPNFSQVQSALEPFCDQSKTPSQNKIKFDQQGNISLSAKFLVDAQGQILNIRYTPLIHEQMKSILQPLLEKIRFQPRNENGVAKSFSIEQPLIIQCH</sequence>
<comment type="caution">
    <text evidence="1">The sequence shown here is derived from an EMBL/GenBank/DDBJ whole genome shotgun (WGS) entry which is preliminary data.</text>
</comment>
<dbReference type="EMBL" id="JAHWXT010000002">
    <property type="protein sequence ID" value="MCF0264560.1"/>
    <property type="molecule type" value="Genomic_DNA"/>
</dbReference>
<evidence type="ECO:0000313" key="2">
    <source>
        <dbReference type="Proteomes" id="UP000887320"/>
    </source>
</evidence>
<proteinExistence type="predicted"/>
<organism evidence="1 2">
    <name type="scientific">Acinetobacter guillouiae</name>
    <name type="common">Acinetobacter genomosp. 11</name>
    <dbReference type="NCBI Taxonomy" id="106649"/>
    <lineage>
        <taxon>Bacteria</taxon>
        <taxon>Pseudomonadati</taxon>
        <taxon>Pseudomonadota</taxon>
        <taxon>Gammaproteobacteria</taxon>
        <taxon>Moraxellales</taxon>
        <taxon>Moraxellaceae</taxon>
        <taxon>Acinetobacter</taxon>
    </lineage>
</organism>
<gene>
    <name evidence="1" type="ORF">KW868_08790</name>
</gene>
<dbReference type="AlphaFoldDB" id="A0A6A1RWN5"/>
<accession>A0A6A1RWN5</accession>